<comment type="caution">
    <text evidence="1">The sequence shown here is derived from an EMBL/GenBank/DDBJ whole genome shotgun (WGS) entry which is preliminary data.</text>
</comment>
<sequence length="270" mass="29966">MDLPYPCSPEDLFRTAPPESFRAPLLGPEERRGPPRAVYGTAETFEWMKVRRNPPRRTGECRSRAARGDLIGGGARNQRHRRRQVPPAVVDSGQLTSPAQTVLHLLLKVAEELSPPPKYFGALGTRLIDNLAGLMFWVGGFVHEFVSLAFNEDSGEVKCHSASAKVITPASPRTNFTTKQLTELEKEFHFNKYLSRAQRVEIASALQLNEAQVKIWFQNHRMKQKKQEKERPSWGPAVGSNGRALSSGKSDLVSPTSSPSRGNEGTTPPL</sequence>
<evidence type="ECO:0000313" key="2">
    <source>
        <dbReference type="Proteomes" id="UP000827872"/>
    </source>
</evidence>
<evidence type="ECO:0000313" key="1">
    <source>
        <dbReference type="EMBL" id="KAH7993704.1"/>
    </source>
</evidence>
<accession>A0ACB8EM35</accession>
<reference evidence="1" key="1">
    <citation type="submission" date="2021-08" db="EMBL/GenBank/DDBJ databases">
        <title>The first chromosome-level gecko genome reveals the dynamic sex chromosomes of Neotropical dwarf geckos (Sphaerodactylidae: Sphaerodactylus).</title>
        <authorList>
            <person name="Pinto B.J."/>
            <person name="Keating S.E."/>
            <person name="Gamble T."/>
        </authorList>
    </citation>
    <scope>NUCLEOTIDE SEQUENCE</scope>
    <source>
        <strain evidence="1">TG3544</strain>
    </source>
</reference>
<dbReference type="EMBL" id="CM037616">
    <property type="protein sequence ID" value="KAH7993704.1"/>
    <property type="molecule type" value="Genomic_DNA"/>
</dbReference>
<protein>
    <submittedName>
        <fullName evidence="1">Uncharacterized protein</fullName>
    </submittedName>
</protein>
<gene>
    <name evidence="1" type="ORF">K3G42_032014</name>
</gene>
<name>A0ACB8EM35_9SAUR</name>
<dbReference type="Proteomes" id="UP000827872">
    <property type="component" value="Linkage Group LG03"/>
</dbReference>
<organism evidence="1 2">
    <name type="scientific">Sphaerodactylus townsendi</name>
    <dbReference type="NCBI Taxonomy" id="933632"/>
    <lineage>
        <taxon>Eukaryota</taxon>
        <taxon>Metazoa</taxon>
        <taxon>Chordata</taxon>
        <taxon>Craniata</taxon>
        <taxon>Vertebrata</taxon>
        <taxon>Euteleostomi</taxon>
        <taxon>Lepidosauria</taxon>
        <taxon>Squamata</taxon>
        <taxon>Bifurcata</taxon>
        <taxon>Gekkota</taxon>
        <taxon>Sphaerodactylidae</taxon>
        <taxon>Sphaerodactylus</taxon>
    </lineage>
</organism>
<keyword evidence="2" id="KW-1185">Reference proteome</keyword>
<proteinExistence type="predicted"/>